<comment type="caution">
    <text evidence="1">The sequence shown here is derived from an EMBL/GenBank/DDBJ whole genome shotgun (WGS) entry which is preliminary data.</text>
</comment>
<dbReference type="Proteomes" id="UP000805193">
    <property type="component" value="Unassembled WGS sequence"/>
</dbReference>
<reference evidence="1 2" key="1">
    <citation type="journal article" date="2020" name="Cell">
        <title>Large-Scale Comparative Analyses of Tick Genomes Elucidate Their Genetic Diversity and Vector Capacities.</title>
        <authorList>
            <consortium name="Tick Genome and Microbiome Consortium (TIGMIC)"/>
            <person name="Jia N."/>
            <person name="Wang J."/>
            <person name="Shi W."/>
            <person name="Du L."/>
            <person name="Sun Y."/>
            <person name="Zhan W."/>
            <person name="Jiang J.F."/>
            <person name="Wang Q."/>
            <person name="Zhang B."/>
            <person name="Ji P."/>
            <person name="Bell-Sakyi L."/>
            <person name="Cui X.M."/>
            <person name="Yuan T.T."/>
            <person name="Jiang B.G."/>
            <person name="Yang W.F."/>
            <person name="Lam T.T."/>
            <person name="Chang Q.C."/>
            <person name="Ding S.J."/>
            <person name="Wang X.J."/>
            <person name="Zhu J.G."/>
            <person name="Ruan X.D."/>
            <person name="Zhao L."/>
            <person name="Wei J.T."/>
            <person name="Ye R.Z."/>
            <person name="Que T.C."/>
            <person name="Du C.H."/>
            <person name="Zhou Y.H."/>
            <person name="Cheng J.X."/>
            <person name="Dai P.F."/>
            <person name="Guo W.B."/>
            <person name="Han X.H."/>
            <person name="Huang E.J."/>
            <person name="Li L.F."/>
            <person name="Wei W."/>
            <person name="Gao Y.C."/>
            <person name="Liu J.Z."/>
            <person name="Shao H.Z."/>
            <person name="Wang X."/>
            <person name="Wang C.C."/>
            <person name="Yang T.C."/>
            <person name="Huo Q.B."/>
            <person name="Li W."/>
            <person name="Chen H.Y."/>
            <person name="Chen S.E."/>
            <person name="Zhou L.G."/>
            <person name="Ni X.B."/>
            <person name="Tian J.H."/>
            <person name="Sheng Y."/>
            <person name="Liu T."/>
            <person name="Pan Y.S."/>
            <person name="Xia L.Y."/>
            <person name="Li J."/>
            <person name="Zhao F."/>
            <person name="Cao W.C."/>
        </authorList>
    </citation>
    <scope>NUCLEOTIDE SEQUENCE [LARGE SCALE GENOMIC DNA]</scope>
    <source>
        <strain evidence="1">Iper-2018</strain>
    </source>
</reference>
<dbReference type="EMBL" id="JABSTQ010010486">
    <property type="protein sequence ID" value="KAG0420681.1"/>
    <property type="molecule type" value="Genomic_DNA"/>
</dbReference>
<sequence length="308" mass="33364">NQENPELVWNEECRERLCSGVQRLAQEQLQLHRKDPDAPCKLPDDLNLVQRDPGELVVAGVYVHLLVQNPGWSLRRPVEFLSEGLNALCALLAREPHQPEQLELLCQALCGVLQRQPPLRERLPAMGHLPQLAQGALAVAPARLFCLRLLHEAAHSQACAQALAATQCVSSLAESLRQRQSPEVVRLACQLLHTLLQREVPALVQQAVQSGLVEQLLTLLGQTWAPAATKALAVQALKAMASDLGSGDQVTGLLGQSPIWSDYRDQKHDLFVAATPTAGCLPSSSAGYLTQGQTGMPLPQSPPPLGHS</sequence>
<gene>
    <name evidence="1" type="ORF">HPB47_003352</name>
</gene>
<evidence type="ECO:0000313" key="1">
    <source>
        <dbReference type="EMBL" id="KAG0420681.1"/>
    </source>
</evidence>
<organism evidence="1 2">
    <name type="scientific">Ixodes persulcatus</name>
    <name type="common">Taiga tick</name>
    <dbReference type="NCBI Taxonomy" id="34615"/>
    <lineage>
        <taxon>Eukaryota</taxon>
        <taxon>Metazoa</taxon>
        <taxon>Ecdysozoa</taxon>
        <taxon>Arthropoda</taxon>
        <taxon>Chelicerata</taxon>
        <taxon>Arachnida</taxon>
        <taxon>Acari</taxon>
        <taxon>Parasitiformes</taxon>
        <taxon>Ixodida</taxon>
        <taxon>Ixodoidea</taxon>
        <taxon>Ixodidae</taxon>
        <taxon>Ixodinae</taxon>
        <taxon>Ixodes</taxon>
    </lineage>
</organism>
<evidence type="ECO:0000313" key="2">
    <source>
        <dbReference type="Proteomes" id="UP000805193"/>
    </source>
</evidence>
<accession>A0AC60PIT9</accession>
<name>A0AC60PIT9_IXOPE</name>
<keyword evidence="2" id="KW-1185">Reference proteome</keyword>
<protein>
    <submittedName>
        <fullName evidence="1">Uncharacterized protein</fullName>
    </submittedName>
</protein>
<feature type="non-terminal residue" evidence="1">
    <location>
        <position position="1"/>
    </location>
</feature>
<proteinExistence type="predicted"/>